<dbReference type="EMBL" id="JAMZMK010010964">
    <property type="protein sequence ID" value="KAI7729616.1"/>
    <property type="molecule type" value="Genomic_DNA"/>
</dbReference>
<sequence length="144" mass="15971">VIGSKQYSKENMKKGHLYSSLHHTNWSHIGVPNSTMCVFDAHKSHSWKNYLIKASDVRLLARKLISKALDCALSSLQRMKIRLPNLVTNGGDWCPNAVPATSVLVPLYVELPDTATNGGGWCPNSPEFNPILINRDDITKVDSD</sequence>
<name>A0AAD5BU07_AMBAR</name>
<comment type="caution">
    <text evidence="1">The sequence shown here is derived from an EMBL/GenBank/DDBJ whole genome shotgun (WGS) entry which is preliminary data.</text>
</comment>
<reference evidence="1" key="1">
    <citation type="submission" date="2022-06" db="EMBL/GenBank/DDBJ databases">
        <title>Uncovering the hologenomic basis of an extraordinary plant invasion.</title>
        <authorList>
            <person name="Bieker V.C."/>
            <person name="Martin M.D."/>
            <person name="Gilbert T."/>
            <person name="Hodgins K."/>
            <person name="Battlay P."/>
            <person name="Petersen B."/>
            <person name="Wilson J."/>
        </authorList>
    </citation>
    <scope>NUCLEOTIDE SEQUENCE</scope>
    <source>
        <strain evidence="1">AA19_3_7</strain>
        <tissue evidence="1">Leaf</tissue>
    </source>
</reference>
<dbReference type="AlphaFoldDB" id="A0AAD5BU07"/>
<evidence type="ECO:0000313" key="2">
    <source>
        <dbReference type="Proteomes" id="UP001206925"/>
    </source>
</evidence>
<proteinExistence type="predicted"/>
<evidence type="ECO:0000313" key="1">
    <source>
        <dbReference type="EMBL" id="KAI7729616.1"/>
    </source>
</evidence>
<organism evidence="1 2">
    <name type="scientific">Ambrosia artemisiifolia</name>
    <name type="common">Common ragweed</name>
    <dbReference type="NCBI Taxonomy" id="4212"/>
    <lineage>
        <taxon>Eukaryota</taxon>
        <taxon>Viridiplantae</taxon>
        <taxon>Streptophyta</taxon>
        <taxon>Embryophyta</taxon>
        <taxon>Tracheophyta</taxon>
        <taxon>Spermatophyta</taxon>
        <taxon>Magnoliopsida</taxon>
        <taxon>eudicotyledons</taxon>
        <taxon>Gunneridae</taxon>
        <taxon>Pentapetalae</taxon>
        <taxon>asterids</taxon>
        <taxon>campanulids</taxon>
        <taxon>Asterales</taxon>
        <taxon>Asteraceae</taxon>
        <taxon>Asteroideae</taxon>
        <taxon>Heliantheae alliance</taxon>
        <taxon>Heliantheae</taxon>
        <taxon>Ambrosia</taxon>
    </lineage>
</organism>
<keyword evidence="2" id="KW-1185">Reference proteome</keyword>
<feature type="non-terminal residue" evidence="1">
    <location>
        <position position="144"/>
    </location>
</feature>
<gene>
    <name evidence="1" type="ORF">M8C21_001597</name>
</gene>
<protein>
    <submittedName>
        <fullName evidence="1">Uncharacterized protein</fullName>
    </submittedName>
</protein>
<dbReference type="Proteomes" id="UP001206925">
    <property type="component" value="Unassembled WGS sequence"/>
</dbReference>
<accession>A0AAD5BU07</accession>